<name>A0A0C2VF80_9BACL</name>
<sequence length="74" mass="8189">MPQNQTLSTKDALYIEDMLAWNLLAAKKTHHAASACQLPALKAQLEACCQMHSQHYRQLSQFLSGTAQSSTTVQ</sequence>
<gene>
    <name evidence="1" type="ORF">KP78_38910</name>
</gene>
<evidence type="ECO:0000313" key="1">
    <source>
        <dbReference type="EMBL" id="KIL42668.1"/>
    </source>
</evidence>
<evidence type="ECO:0000313" key="2">
    <source>
        <dbReference type="Proteomes" id="UP000031938"/>
    </source>
</evidence>
<reference evidence="1 2" key="1">
    <citation type="submission" date="2015-01" db="EMBL/GenBank/DDBJ databases">
        <title>Genome sequencing of Jeotgalibacillus soli.</title>
        <authorList>
            <person name="Goh K.M."/>
            <person name="Chan K.-G."/>
            <person name="Yaakop A.S."/>
            <person name="Ee R."/>
            <person name="Gan H.M."/>
            <person name="Chan C.S."/>
        </authorList>
    </citation>
    <scope>NUCLEOTIDE SEQUENCE [LARGE SCALE GENOMIC DNA]</scope>
    <source>
        <strain evidence="1 2">P9</strain>
    </source>
</reference>
<comment type="caution">
    <text evidence="1">The sequence shown here is derived from an EMBL/GenBank/DDBJ whole genome shotgun (WGS) entry which is preliminary data.</text>
</comment>
<dbReference type="STRING" id="889306.KP78_38910"/>
<dbReference type="AlphaFoldDB" id="A0A0C2VF80"/>
<dbReference type="Proteomes" id="UP000031938">
    <property type="component" value="Unassembled WGS sequence"/>
</dbReference>
<dbReference type="EMBL" id="JXRP01000022">
    <property type="protein sequence ID" value="KIL42668.1"/>
    <property type="molecule type" value="Genomic_DNA"/>
</dbReference>
<organism evidence="1 2">
    <name type="scientific">Jeotgalibacillus soli</name>
    <dbReference type="NCBI Taxonomy" id="889306"/>
    <lineage>
        <taxon>Bacteria</taxon>
        <taxon>Bacillati</taxon>
        <taxon>Bacillota</taxon>
        <taxon>Bacilli</taxon>
        <taxon>Bacillales</taxon>
        <taxon>Caryophanaceae</taxon>
        <taxon>Jeotgalibacillus</taxon>
    </lineage>
</organism>
<protein>
    <recommendedName>
        <fullName evidence="3">Spore coat protein</fullName>
    </recommendedName>
</protein>
<evidence type="ECO:0008006" key="3">
    <source>
        <dbReference type="Google" id="ProtNLM"/>
    </source>
</evidence>
<proteinExistence type="predicted"/>
<accession>A0A0C2VF80</accession>
<keyword evidence="2" id="KW-1185">Reference proteome</keyword>
<dbReference type="PATRIC" id="fig|889306.3.peg.3908"/>
<dbReference type="RefSeq" id="WP_084220152.1">
    <property type="nucleotide sequence ID" value="NZ_JXRP01000022.1"/>
</dbReference>